<keyword evidence="1" id="KW-0812">Transmembrane</keyword>
<evidence type="ECO:0000313" key="3">
    <source>
        <dbReference type="Proteomes" id="UP000236311"/>
    </source>
</evidence>
<keyword evidence="1" id="KW-0472">Membrane</keyword>
<keyword evidence="1" id="KW-1133">Transmembrane helix</keyword>
<feature type="transmembrane region" description="Helical" evidence="1">
    <location>
        <begin position="48"/>
        <end position="71"/>
    </location>
</feature>
<reference evidence="2 3" key="1">
    <citation type="submission" date="2018-01" db="EMBL/GenBank/DDBJ databases">
        <authorList>
            <person name="Gaut B.S."/>
            <person name="Morton B.R."/>
            <person name="Clegg M.T."/>
            <person name="Duvall M.R."/>
        </authorList>
    </citation>
    <scope>NUCLEOTIDE SEQUENCE [LARGE SCALE GENOMIC DNA]</scope>
    <source>
        <strain evidence="2">GP69</strain>
    </source>
</reference>
<accession>A0A2K4ZBI3</accession>
<gene>
    <name evidence="2" type="ORF">AMURIS_00518</name>
</gene>
<dbReference type="Proteomes" id="UP000236311">
    <property type="component" value="Unassembled WGS sequence"/>
</dbReference>
<keyword evidence="3" id="KW-1185">Reference proteome</keyword>
<protein>
    <submittedName>
        <fullName evidence="2">Uncharacterized protein</fullName>
    </submittedName>
</protein>
<organism evidence="2 3">
    <name type="scientific">Acetatifactor muris</name>
    <dbReference type="NCBI Taxonomy" id="879566"/>
    <lineage>
        <taxon>Bacteria</taxon>
        <taxon>Bacillati</taxon>
        <taxon>Bacillota</taxon>
        <taxon>Clostridia</taxon>
        <taxon>Lachnospirales</taxon>
        <taxon>Lachnospiraceae</taxon>
        <taxon>Acetatifactor</taxon>
    </lineage>
</organism>
<name>A0A2K4ZBI3_9FIRM</name>
<dbReference type="EMBL" id="OFSM01000002">
    <property type="protein sequence ID" value="SOY27813.1"/>
    <property type="molecule type" value="Genomic_DNA"/>
</dbReference>
<evidence type="ECO:0000256" key="1">
    <source>
        <dbReference type="SAM" id="Phobius"/>
    </source>
</evidence>
<dbReference type="AlphaFoldDB" id="A0A2K4ZBI3"/>
<feature type="transmembrane region" description="Helical" evidence="1">
    <location>
        <begin position="21"/>
        <end position="42"/>
    </location>
</feature>
<evidence type="ECO:0000313" key="2">
    <source>
        <dbReference type="EMBL" id="SOY27813.1"/>
    </source>
</evidence>
<proteinExistence type="predicted"/>
<sequence>MPPENKEHYGKDKVKMRRRTWIPGCIGGFLLFLLIRDAFQLIRLGCGLALYPLLGAVLAVITGLLVLWLLWR</sequence>